<keyword evidence="7" id="KW-1185">Reference proteome</keyword>
<sequence length="300" mass="33361">MNMLWFDDVLALLEERNMTRAAARRNITQPAFSRRIRSFEEWLGIEVLDRKSNRVEISPALASNEAEIRSLIARLNDLRTKIAQHGPTVSIVTIAATHASVVSTFPDMALRARATFKGLRFGLRTANLNDCVTLFLRGDTNMLLCYEAQTVAPMPFGAGIRRGTWGNDYLIPVIGGGLRYAVRENVDVPLDTPAVVYPENSYFGEALNKSKLPFGTADFSKNPVCQTAFSSGAKEMILNGLGVGWLPFSMVHKEIESGELISLRNQLGQEKLDVVVYAHHQTEIAKMLLDFWTNKPSSKS</sequence>
<dbReference type="InterPro" id="IPR036390">
    <property type="entry name" value="WH_DNA-bd_sf"/>
</dbReference>
<reference evidence="7" key="1">
    <citation type="submission" date="2015-09" db="EMBL/GenBank/DDBJ databases">
        <authorList>
            <person name="Rodrigo-Torres L."/>
            <person name="Arahal D.R."/>
        </authorList>
    </citation>
    <scope>NUCLEOTIDE SEQUENCE [LARGE SCALE GENOMIC DNA]</scope>
    <source>
        <strain evidence="7">CECT 4293</strain>
    </source>
</reference>
<evidence type="ECO:0000313" key="6">
    <source>
        <dbReference type="EMBL" id="CUH42632.1"/>
    </source>
</evidence>
<evidence type="ECO:0000256" key="1">
    <source>
        <dbReference type="ARBA" id="ARBA00009437"/>
    </source>
</evidence>
<evidence type="ECO:0000256" key="4">
    <source>
        <dbReference type="ARBA" id="ARBA00023163"/>
    </source>
</evidence>
<dbReference type="PANTHER" id="PTHR30126">
    <property type="entry name" value="HTH-TYPE TRANSCRIPTIONAL REGULATOR"/>
    <property type="match status" value="1"/>
</dbReference>
<dbReference type="InterPro" id="IPR005119">
    <property type="entry name" value="LysR_subst-bd"/>
</dbReference>
<gene>
    <name evidence="6" type="primary">yjiE</name>
    <name evidence="6" type="ORF">RUM4293_01520</name>
</gene>
<dbReference type="RefSeq" id="WP_058272703.1">
    <property type="nucleotide sequence ID" value="NZ_CYPS01000023.1"/>
</dbReference>
<organism evidence="6 7">
    <name type="scientific">Ruegeria atlantica</name>
    <dbReference type="NCBI Taxonomy" id="81569"/>
    <lineage>
        <taxon>Bacteria</taxon>
        <taxon>Pseudomonadati</taxon>
        <taxon>Pseudomonadota</taxon>
        <taxon>Alphaproteobacteria</taxon>
        <taxon>Rhodobacterales</taxon>
        <taxon>Roseobacteraceae</taxon>
        <taxon>Ruegeria</taxon>
    </lineage>
</organism>
<dbReference type="Pfam" id="PF00126">
    <property type="entry name" value="HTH_1"/>
    <property type="match status" value="1"/>
</dbReference>
<dbReference type="EMBL" id="CYPS01000023">
    <property type="protein sequence ID" value="CUH42632.1"/>
    <property type="molecule type" value="Genomic_DNA"/>
</dbReference>
<evidence type="ECO:0000259" key="5">
    <source>
        <dbReference type="PROSITE" id="PS50931"/>
    </source>
</evidence>
<dbReference type="Gene3D" id="1.10.10.10">
    <property type="entry name" value="Winged helix-like DNA-binding domain superfamily/Winged helix DNA-binding domain"/>
    <property type="match status" value="1"/>
</dbReference>
<protein>
    <submittedName>
        <fullName evidence="6">Quorum-sensing regulator protein D</fullName>
    </submittedName>
</protein>
<evidence type="ECO:0000256" key="3">
    <source>
        <dbReference type="ARBA" id="ARBA00023125"/>
    </source>
</evidence>
<feature type="domain" description="HTH lysR-type" evidence="5">
    <location>
        <begin position="1"/>
        <end position="58"/>
    </location>
</feature>
<comment type="similarity">
    <text evidence="1">Belongs to the LysR transcriptional regulatory family.</text>
</comment>
<dbReference type="SUPFAM" id="SSF53850">
    <property type="entry name" value="Periplasmic binding protein-like II"/>
    <property type="match status" value="1"/>
</dbReference>
<keyword evidence="4" id="KW-0804">Transcription</keyword>
<dbReference type="InterPro" id="IPR000847">
    <property type="entry name" value="LysR_HTH_N"/>
</dbReference>
<dbReference type="InterPro" id="IPR036388">
    <property type="entry name" value="WH-like_DNA-bd_sf"/>
</dbReference>
<dbReference type="SUPFAM" id="SSF46785">
    <property type="entry name" value="Winged helix' DNA-binding domain"/>
    <property type="match status" value="1"/>
</dbReference>
<dbReference type="Gene3D" id="3.40.190.290">
    <property type="match status" value="1"/>
</dbReference>
<dbReference type="PROSITE" id="PS50931">
    <property type="entry name" value="HTH_LYSR"/>
    <property type="match status" value="1"/>
</dbReference>
<dbReference type="PRINTS" id="PR00039">
    <property type="entry name" value="HTHLYSR"/>
</dbReference>
<dbReference type="Pfam" id="PF03466">
    <property type="entry name" value="LysR_substrate"/>
    <property type="match status" value="1"/>
</dbReference>
<keyword evidence="3" id="KW-0238">DNA-binding</keyword>
<evidence type="ECO:0000256" key="2">
    <source>
        <dbReference type="ARBA" id="ARBA00023015"/>
    </source>
</evidence>
<proteinExistence type="inferred from homology"/>
<name>A0A0P1E4I4_9RHOB</name>
<dbReference type="GO" id="GO:0000976">
    <property type="term" value="F:transcription cis-regulatory region binding"/>
    <property type="evidence" value="ECO:0007669"/>
    <property type="project" value="TreeGrafter"/>
</dbReference>
<accession>A0A0P1E4I4</accession>
<keyword evidence="2" id="KW-0805">Transcription regulation</keyword>
<dbReference type="Proteomes" id="UP000050786">
    <property type="component" value="Unassembled WGS sequence"/>
</dbReference>
<dbReference type="AlphaFoldDB" id="A0A0P1E4I4"/>
<dbReference type="GO" id="GO:0003700">
    <property type="term" value="F:DNA-binding transcription factor activity"/>
    <property type="evidence" value="ECO:0007669"/>
    <property type="project" value="InterPro"/>
</dbReference>
<evidence type="ECO:0000313" key="7">
    <source>
        <dbReference type="Proteomes" id="UP000050786"/>
    </source>
</evidence>
<dbReference type="PANTHER" id="PTHR30126:SF2">
    <property type="entry name" value="HTH-TYPE TRANSCRIPTIONAL REGULATOR YJIE"/>
    <property type="match status" value="1"/>
</dbReference>